<organism evidence="3">
    <name type="scientific">Acromyrmex echinatior</name>
    <name type="common">Panamanian leafcutter ant</name>
    <name type="synonym">Acromyrmex octospinosus echinatior</name>
    <dbReference type="NCBI Taxonomy" id="103372"/>
    <lineage>
        <taxon>Eukaryota</taxon>
        <taxon>Metazoa</taxon>
        <taxon>Ecdysozoa</taxon>
        <taxon>Arthropoda</taxon>
        <taxon>Hexapoda</taxon>
        <taxon>Insecta</taxon>
        <taxon>Pterygota</taxon>
        <taxon>Neoptera</taxon>
        <taxon>Endopterygota</taxon>
        <taxon>Hymenoptera</taxon>
        <taxon>Apocrita</taxon>
        <taxon>Aculeata</taxon>
        <taxon>Formicoidea</taxon>
        <taxon>Formicidae</taxon>
        <taxon>Myrmicinae</taxon>
        <taxon>Acromyrmex</taxon>
    </lineage>
</organism>
<feature type="compositionally biased region" description="Polar residues" evidence="1">
    <location>
        <begin position="142"/>
        <end position="152"/>
    </location>
</feature>
<gene>
    <name evidence="2" type="ORF">G5I_13840</name>
</gene>
<dbReference type="EMBL" id="GL888764">
    <property type="protein sequence ID" value="EGI58086.1"/>
    <property type="molecule type" value="Genomic_DNA"/>
</dbReference>
<evidence type="ECO:0000313" key="2">
    <source>
        <dbReference type="EMBL" id="EGI58086.1"/>
    </source>
</evidence>
<evidence type="ECO:0000256" key="1">
    <source>
        <dbReference type="SAM" id="MobiDB-lite"/>
    </source>
</evidence>
<dbReference type="InParanoid" id="F4X640"/>
<feature type="region of interest" description="Disordered" evidence="1">
    <location>
        <begin position="131"/>
        <end position="152"/>
    </location>
</feature>
<protein>
    <submittedName>
        <fullName evidence="2">Uncharacterized protein</fullName>
    </submittedName>
</protein>
<proteinExistence type="predicted"/>
<dbReference type="Proteomes" id="UP000007755">
    <property type="component" value="Unassembled WGS sequence"/>
</dbReference>
<reference evidence="2" key="1">
    <citation type="submission" date="2011-02" db="EMBL/GenBank/DDBJ databases">
        <title>The genome of the leaf-cutting ant Acromyrmex echinatior suggests key adaptations to social evolution and fungus farming.</title>
        <authorList>
            <person name="Nygaard S."/>
            <person name="Zhang G."/>
        </authorList>
    </citation>
    <scope>NUCLEOTIDE SEQUENCE</scope>
</reference>
<keyword evidence="3" id="KW-1185">Reference proteome</keyword>
<sequence length="245" mass="27044">MQMAARAGKNLDSSDKYKMAALMIQITYQIYVLNVKRIMSSQRKKWIEFNASTVALQFMYLYCVCNVDYGRLTDDGGGGISSRNSMLFVELAGDGVSLEKTGIKITDESGIKIEKEGCLATAELKSGLADAGGADGGKDGRTTSAGSIDSEQDSESCSRSLVINQLIGKFSNLANDYLSNQYNILQDRTCVCDNTNYRTGKDTGSRSQAQKTSQQIIYLWSVKLLYSLKRTYMFRLTFEPSSETT</sequence>
<accession>F4X640</accession>
<name>F4X640_ACREC</name>
<evidence type="ECO:0000313" key="3">
    <source>
        <dbReference type="Proteomes" id="UP000007755"/>
    </source>
</evidence>
<dbReference type="AlphaFoldDB" id="F4X640"/>